<protein>
    <recommendedName>
        <fullName evidence="4">Outer membrane protein beta-barrel domain-containing protein</fullName>
    </recommendedName>
</protein>
<evidence type="ECO:0000256" key="1">
    <source>
        <dbReference type="SAM" id="SignalP"/>
    </source>
</evidence>
<keyword evidence="3" id="KW-1185">Reference proteome</keyword>
<evidence type="ECO:0000313" key="3">
    <source>
        <dbReference type="Proteomes" id="UP001501757"/>
    </source>
</evidence>
<feature type="chain" id="PRO_5046060680" description="Outer membrane protein beta-barrel domain-containing protein" evidence="1">
    <location>
        <begin position="17"/>
        <end position="183"/>
    </location>
</feature>
<proteinExistence type="predicted"/>
<gene>
    <name evidence="2" type="ORF">GCM10009092_45260</name>
</gene>
<accession>A0ABP3HQ05</accession>
<name>A0ABP3HQ05_9ALTE</name>
<comment type="caution">
    <text evidence="2">The sequence shown here is derived from an EMBL/GenBank/DDBJ whole genome shotgun (WGS) entry which is preliminary data.</text>
</comment>
<dbReference type="EMBL" id="BAAAEI010000031">
    <property type="protein sequence ID" value="GAA0376006.1"/>
    <property type="molecule type" value="Genomic_DNA"/>
</dbReference>
<sequence>MRCTALLYFCSVSALAQPLDFAAQLIQWHKPEDPWRYQRLDIGNQDFRHRLQQLEWQHTVTQDLFLSLQLSKKDKVLSTCPNSHKVSEMDIALVPTMRFTNDLSIGVGWHFSREGTLKLGQREAMALGSRQGWLINAEFLLNHRQNMKLTFSNANYLDRFSTGQSAGEGFTETALHLSYQVSF</sequence>
<evidence type="ECO:0000313" key="2">
    <source>
        <dbReference type="EMBL" id="GAA0376006.1"/>
    </source>
</evidence>
<organism evidence="2 3">
    <name type="scientific">Bowmanella denitrificans</name>
    <dbReference type="NCBI Taxonomy" id="366582"/>
    <lineage>
        <taxon>Bacteria</taxon>
        <taxon>Pseudomonadati</taxon>
        <taxon>Pseudomonadota</taxon>
        <taxon>Gammaproteobacteria</taxon>
        <taxon>Alteromonadales</taxon>
        <taxon>Alteromonadaceae</taxon>
        <taxon>Bowmanella</taxon>
    </lineage>
</organism>
<dbReference type="RefSeq" id="WP_343847631.1">
    <property type="nucleotide sequence ID" value="NZ_BAAAEI010000031.1"/>
</dbReference>
<feature type="signal peptide" evidence="1">
    <location>
        <begin position="1"/>
        <end position="16"/>
    </location>
</feature>
<reference evidence="3" key="1">
    <citation type="journal article" date="2019" name="Int. J. Syst. Evol. Microbiol.">
        <title>The Global Catalogue of Microorganisms (GCM) 10K type strain sequencing project: providing services to taxonomists for standard genome sequencing and annotation.</title>
        <authorList>
            <consortium name="The Broad Institute Genomics Platform"/>
            <consortium name="The Broad Institute Genome Sequencing Center for Infectious Disease"/>
            <person name="Wu L."/>
            <person name="Ma J."/>
        </authorList>
    </citation>
    <scope>NUCLEOTIDE SEQUENCE [LARGE SCALE GENOMIC DNA]</scope>
    <source>
        <strain evidence="3">JCM 13378</strain>
    </source>
</reference>
<keyword evidence="1" id="KW-0732">Signal</keyword>
<dbReference type="Proteomes" id="UP001501757">
    <property type="component" value="Unassembled WGS sequence"/>
</dbReference>
<evidence type="ECO:0008006" key="4">
    <source>
        <dbReference type="Google" id="ProtNLM"/>
    </source>
</evidence>